<dbReference type="InterPro" id="IPR001515">
    <property type="entry name" value="Ribosomal_eL32"/>
</dbReference>
<evidence type="ECO:0000256" key="1">
    <source>
        <dbReference type="ARBA" id="ARBA00008431"/>
    </source>
</evidence>
<dbReference type="GO" id="GO:0022625">
    <property type="term" value="C:cytosolic large ribosomal subunit"/>
    <property type="evidence" value="ECO:0007669"/>
    <property type="project" value="TreeGrafter"/>
</dbReference>
<comment type="similarity">
    <text evidence="1">Belongs to the eukaryotic ribosomal protein eL32 family.</text>
</comment>
<dbReference type="AlphaFoldDB" id="A0A0B2UL22"/>
<dbReference type="SUPFAM" id="SSF52042">
    <property type="entry name" value="Ribosomal protein L32e"/>
    <property type="match status" value="1"/>
</dbReference>
<dbReference type="InParanoid" id="A0A0B2UL22"/>
<evidence type="ECO:0000256" key="3">
    <source>
        <dbReference type="ARBA" id="ARBA00023274"/>
    </source>
</evidence>
<dbReference type="FunCoup" id="A0A0B2UL22">
    <property type="interactions" value="242"/>
</dbReference>
<keyword evidence="3" id="KW-0687">Ribonucleoprotein</keyword>
<gene>
    <name evidence="4" type="ORF">M896_041770</name>
</gene>
<dbReference type="HOGENOM" id="CLU_071479_4_1_1"/>
<dbReference type="PANTHER" id="PTHR23413:SF1">
    <property type="entry name" value="RIBOSOMAL PROTEIN L32"/>
    <property type="match status" value="1"/>
</dbReference>
<dbReference type="InterPro" id="IPR036351">
    <property type="entry name" value="Ribosomal_eL32_sf"/>
</dbReference>
<dbReference type="Pfam" id="PF01655">
    <property type="entry name" value="Ribosomal_L32e"/>
    <property type="match status" value="1"/>
</dbReference>
<dbReference type="CDD" id="cd00513">
    <property type="entry name" value="Ribosomal_L32_L32e"/>
    <property type="match status" value="1"/>
</dbReference>
<dbReference type="RefSeq" id="XP_014564021.1">
    <property type="nucleotide sequence ID" value="XM_014708535.1"/>
</dbReference>
<dbReference type="SMART" id="SM01393">
    <property type="entry name" value="Ribosomal_L32e"/>
    <property type="match status" value="1"/>
</dbReference>
<name>A0A0B2UL22_9MICR</name>
<reference evidence="4 5" key="1">
    <citation type="journal article" date="2014" name="MBio">
        <title>The Ordospora colligata genome; evolution of extreme reduction in microsporidia and host-to-parasite horizontal gene transfer.</title>
        <authorList>
            <person name="Pombert J.-F."/>
            <person name="Haag K.L."/>
            <person name="Beidas S."/>
            <person name="Ebert D."/>
            <person name="Keeling P.J."/>
        </authorList>
    </citation>
    <scope>NUCLEOTIDE SEQUENCE [LARGE SCALE GENOMIC DNA]</scope>
    <source>
        <strain evidence="4 5">OC4</strain>
    </source>
</reference>
<protein>
    <submittedName>
        <fullName evidence="4">Ribosomal protein L32</fullName>
    </submittedName>
</protein>
<dbReference type="PROSITE" id="PS00580">
    <property type="entry name" value="RIBOSOMAL_L32E"/>
    <property type="match status" value="1"/>
</dbReference>
<dbReference type="InterPro" id="IPR018263">
    <property type="entry name" value="Ribosomal_eL32_CS"/>
</dbReference>
<dbReference type="GO" id="GO:0006412">
    <property type="term" value="P:translation"/>
    <property type="evidence" value="ECO:0007669"/>
    <property type="project" value="InterPro"/>
</dbReference>
<dbReference type="VEuPathDB" id="MicrosporidiaDB:M896_041770"/>
<dbReference type="OrthoDB" id="268693at2759"/>
<organism evidence="4 5">
    <name type="scientific">Ordospora colligata OC4</name>
    <dbReference type="NCBI Taxonomy" id="1354746"/>
    <lineage>
        <taxon>Eukaryota</taxon>
        <taxon>Fungi</taxon>
        <taxon>Fungi incertae sedis</taxon>
        <taxon>Microsporidia</taxon>
        <taxon>Ordosporidae</taxon>
        <taxon>Ordospora</taxon>
    </lineage>
</organism>
<dbReference type="STRING" id="1354746.A0A0B2UL22"/>
<dbReference type="GeneID" id="26261615"/>
<evidence type="ECO:0000256" key="2">
    <source>
        <dbReference type="ARBA" id="ARBA00022980"/>
    </source>
</evidence>
<dbReference type="GO" id="GO:0003735">
    <property type="term" value="F:structural constituent of ribosome"/>
    <property type="evidence" value="ECO:0007669"/>
    <property type="project" value="InterPro"/>
</dbReference>
<keyword evidence="5" id="KW-1185">Reference proteome</keyword>
<comment type="caution">
    <text evidence="4">The sequence shown here is derived from an EMBL/GenBank/DDBJ whole genome shotgun (WGS) entry which is preliminary data.</text>
</comment>
<sequence>MSEEFLSPNPLVEIKNAYSKKKVFSRHHSDKYKRIKPSWRRPHGIDSKVRLRMKGEKEMPGIKYKKPDEVRFLLPNGLRKVRIFNVNDLTPLASLNRFYCGEIAHAVGAKKRIAIVNKAKELGICIINANARLVSSFEE</sequence>
<accession>A0A0B2UL22</accession>
<dbReference type="PANTHER" id="PTHR23413">
    <property type="entry name" value="60S RIBOSOMAL PROTEIN L32 AND DNA-DIRECTED RNA POLYMERASE II, SUBUNIT N"/>
    <property type="match status" value="1"/>
</dbReference>
<evidence type="ECO:0000313" key="5">
    <source>
        <dbReference type="Proteomes" id="UP000031056"/>
    </source>
</evidence>
<evidence type="ECO:0000313" key="4">
    <source>
        <dbReference type="EMBL" id="KHN69979.1"/>
    </source>
</evidence>
<keyword evidence="2 4" id="KW-0689">Ribosomal protein</keyword>
<dbReference type="Proteomes" id="UP000031056">
    <property type="component" value="Unassembled WGS sequence"/>
</dbReference>
<proteinExistence type="inferred from homology"/>
<dbReference type="EMBL" id="JOKQ01000004">
    <property type="protein sequence ID" value="KHN69979.1"/>
    <property type="molecule type" value="Genomic_DNA"/>
</dbReference>